<protein>
    <submittedName>
        <fullName evidence="2">Uncharacterized protein</fullName>
    </submittedName>
</protein>
<proteinExistence type="predicted"/>
<dbReference type="Proteomes" id="UP000253729">
    <property type="component" value="Unassembled WGS sequence"/>
</dbReference>
<evidence type="ECO:0000313" key="3">
    <source>
        <dbReference type="Proteomes" id="UP000253729"/>
    </source>
</evidence>
<accession>A0A3F3QJB5</accession>
<gene>
    <name evidence="2" type="ORF">BDQ94DRAFT_132786</name>
</gene>
<name>A0A3F3QJB5_9EURO</name>
<feature type="region of interest" description="Disordered" evidence="1">
    <location>
        <begin position="81"/>
        <end position="104"/>
    </location>
</feature>
<dbReference type="AlphaFoldDB" id="A0A3F3QJB5"/>
<evidence type="ECO:0000256" key="1">
    <source>
        <dbReference type="SAM" id="MobiDB-lite"/>
    </source>
</evidence>
<organism evidence="2 3">
    <name type="scientific">Aspergillus welwitschiae</name>
    <dbReference type="NCBI Taxonomy" id="1341132"/>
    <lineage>
        <taxon>Eukaryota</taxon>
        <taxon>Fungi</taxon>
        <taxon>Dikarya</taxon>
        <taxon>Ascomycota</taxon>
        <taxon>Pezizomycotina</taxon>
        <taxon>Eurotiomycetes</taxon>
        <taxon>Eurotiomycetidae</taxon>
        <taxon>Eurotiales</taxon>
        <taxon>Aspergillaceae</taxon>
        <taxon>Aspergillus</taxon>
        <taxon>Aspergillus subgen. Circumdati</taxon>
    </lineage>
</organism>
<evidence type="ECO:0000313" key="2">
    <source>
        <dbReference type="EMBL" id="RDH39271.1"/>
    </source>
</evidence>
<dbReference type="EMBL" id="KZ852032">
    <property type="protein sequence ID" value="RDH39271.1"/>
    <property type="molecule type" value="Genomic_DNA"/>
</dbReference>
<dbReference type="RefSeq" id="XP_026632293.1">
    <property type="nucleotide sequence ID" value="XM_026764130.1"/>
</dbReference>
<dbReference type="GeneID" id="38132486"/>
<keyword evidence="3" id="KW-1185">Reference proteome</keyword>
<reference evidence="2 3" key="1">
    <citation type="submission" date="2018-07" db="EMBL/GenBank/DDBJ databases">
        <title>The genomes of Aspergillus section Nigri reveals drivers in fungal speciation.</title>
        <authorList>
            <consortium name="DOE Joint Genome Institute"/>
            <person name="Vesth T.C."/>
            <person name="Nybo J."/>
            <person name="Theobald S."/>
            <person name="Brandl J."/>
            <person name="Frisvad J.C."/>
            <person name="Nielsen K.F."/>
            <person name="Lyhne E.K."/>
            <person name="Kogle M.E."/>
            <person name="Kuo A."/>
            <person name="Riley R."/>
            <person name="Clum A."/>
            <person name="Nolan M."/>
            <person name="Lipzen A."/>
            <person name="Salamov A."/>
            <person name="Henrissat B."/>
            <person name="Wiebenga A."/>
            <person name="De vries R.P."/>
            <person name="Grigoriev I.V."/>
            <person name="Mortensen U.H."/>
            <person name="Andersen M.R."/>
            <person name="Baker S.E."/>
        </authorList>
    </citation>
    <scope>NUCLEOTIDE SEQUENCE [LARGE SCALE GENOMIC DNA]</scope>
    <source>
        <strain evidence="2 3">CBS 139.54b</strain>
    </source>
</reference>
<sequence>MPPNQRPVEAEHPAPAALNLAARVGVQRLECASWAPKARKSDARFIPTAACQSHPIPASSSMLSSSSFPFSPSSILVVASNQSGWPHRPGDEGNGRNWTGKTGK</sequence>